<reference evidence="2" key="1">
    <citation type="journal article" date="2019" name="Int. J. Syst. Evol. Microbiol.">
        <title>The Global Catalogue of Microorganisms (GCM) 10K type strain sequencing project: providing services to taxonomists for standard genome sequencing and annotation.</title>
        <authorList>
            <consortium name="The Broad Institute Genomics Platform"/>
            <consortium name="The Broad Institute Genome Sequencing Center for Infectious Disease"/>
            <person name="Wu L."/>
            <person name="Ma J."/>
        </authorList>
    </citation>
    <scope>NUCLEOTIDE SEQUENCE [LARGE SCALE GENOMIC DNA]</scope>
    <source>
        <strain evidence="2">JCM 16545</strain>
    </source>
</reference>
<proteinExistence type="predicted"/>
<dbReference type="Proteomes" id="UP001597297">
    <property type="component" value="Unassembled WGS sequence"/>
</dbReference>
<evidence type="ECO:0000313" key="1">
    <source>
        <dbReference type="EMBL" id="MFD2276602.1"/>
    </source>
</evidence>
<comment type="caution">
    <text evidence="1">The sequence shown here is derived from an EMBL/GenBank/DDBJ whole genome shotgun (WGS) entry which is preliminary data.</text>
</comment>
<sequence length="244" mass="27015">MPEIFLNCDLGEWESPAQTASLMPYLHMANIACGGHAGSTDTIAHCQQLAESQKPIAVSAGAHPGVADTDGSRGRTLPDHFSVDNFTSLLEIQIQRYIHAADLNHIKLHGALYHLTESDETFRQAFLEFVRNRCLISIVCLAGGEVAQAAEERGMPILPEIFLDRHYQANGQLLERSHPDALITDANLIVDRLEQLKHTHTLTAHDGTIIHFPNHYDCLTACVHSDSPNSLEILKAAREYLERP</sequence>
<dbReference type="InterPro" id="IPR005501">
    <property type="entry name" value="LamB/YcsF/PxpA-like"/>
</dbReference>
<organism evidence="1 2">
    <name type="scientific">Rubritalea spongiae</name>
    <dbReference type="NCBI Taxonomy" id="430797"/>
    <lineage>
        <taxon>Bacteria</taxon>
        <taxon>Pseudomonadati</taxon>
        <taxon>Verrucomicrobiota</taxon>
        <taxon>Verrucomicrobiia</taxon>
        <taxon>Verrucomicrobiales</taxon>
        <taxon>Rubritaleaceae</taxon>
        <taxon>Rubritalea</taxon>
    </lineage>
</organism>
<evidence type="ECO:0000313" key="2">
    <source>
        <dbReference type="Proteomes" id="UP001597297"/>
    </source>
</evidence>
<dbReference type="Gene3D" id="3.20.20.370">
    <property type="entry name" value="Glycoside hydrolase/deacetylase"/>
    <property type="match status" value="1"/>
</dbReference>
<dbReference type="RefSeq" id="WP_377094546.1">
    <property type="nucleotide sequence ID" value="NZ_JBHSJM010000001.1"/>
</dbReference>
<dbReference type="EMBL" id="JBHUJC010000026">
    <property type="protein sequence ID" value="MFD2276602.1"/>
    <property type="molecule type" value="Genomic_DNA"/>
</dbReference>
<dbReference type="SUPFAM" id="SSF88713">
    <property type="entry name" value="Glycoside hydrolase/deacetylase"/>
    <property type="match status" value="1"/>
</dbReference>
<accession>A0ABW5E1W9</accession>
<dbReference type="Pfam" id="PF03746">
    <property type="entry name" value="LamB_YcsF"/>
    <property type="match status" value="1"/>
</dbReference>
<name>A0ABW5E1W9_9BACT</name>
<dbReference type="InterPro" id="IPR011330">
    <property type="entry name" value="Glyco_hydro/deAcase_b/a-brl"/>
</dbReference>
<keyword evidence="2" id="KW-1185">Reference proteome</keyword>
<dbReference type="PANTHER" id="PTHR30292">
    <property type="entry name" value="UNCHARACTERIZED PROTEIN YBGL-RELATED"/>
    <property type="match status" value="1"/>
</dbReference>
<gene>
    <name evidence="1" type="ORF">ACFSQZ_09000</name>
</gene>
<protein>
    <submittedName>
        <fullName evidence="1">LamB/YcsF family protein</fullName>
    </submittedName>
</protein>
<dbReference type="PANTHER" id="PTHR30292:SF0">
    <property type="entry name" value="5-OXOPROLINASE SUBUNIT A"/>
    <property type="match status" value="1"/>
</dbReference>